<sequence length="97" mass="11060">MICIRGSGYRRRLTLRCKSLLCWAAQISAGADIDAVTVCWRHEAEVETDAFATSHPEQQEKGILCASIALMESCSRWQGIPRSWIIEDCCERTRNWL</sequence>
<evidence type="ECO:0000313" key="2">
    <source>
        <dbReference type="Proteomes" id="UP001232148"/>
    </source>
</evidence>
<dbReference type="AlphaFoldDB" id="A0AAD9LW87"/>
<evidence type="ECO:0000313" key="1">
    <source>
        <dbReference type="EMBL" id="KAK2024521.1"/>
    </source>
</evidence>
<keyword evidence="2" id="KW-1185">Reference proteome</keyword>
<gene>
    <name evidence="1" type="ORF">LX32DRAFT_643551</name>
</gene>
<protein>
    <submittedName>
        <fullName evidence="1">Uncharacterized protein</fullName>
    </submittedName>
</protein>
<organism evidence="1 2">
    <name type="scientific">Colletotrichum zoysiae</name>
    <dbReference type="NCBI Taxonomy" id="1216348"/>
    <lineage>
        <taxon>Eukaryota</taxon>
        <taxon>Fungi</taxon>
        <taxon>Dikarya</taxon>
        <taxon>Ascomycota</taxon>
        <taxon>Pezizomycotina</taxon>
        <taxon>Sordariomycetes</taxon>
        <taxon>Hypocreomycetidae</taxon>
        <taxon>Glomerellales</taxon>
        <taxon>Glomerellaceae</taxon>
        <taxon>Colletotrichum</taxon>
        <taxon>Colletotrichum graminicola species complex</taxon>
    </lineage>
</organism>
<dbReference type="Proteomes" id="UP001232148">
    <property type="component" value="Unassembled WGS sequence"/>
</dbReference>
<reference evidence="1" key="1">
    <citation type="submission" date="2021-06" db="EMBL/GenBank/DDBJ databases">
        <title>Comparative genomics, transcriptomics and evolutionary studies reveal genomic signatures of adaptation to plant cell wall in hemibiotrophic fungi.</title>
        <authorList>
            <consortium name="DOE Joint Genome Institute"/>
            <person name="Baroncelli R."/>
            <person name="Diaz J.F."/>
            <person name="Benocci T."/>
            <person name="Peng M."/>
            <person name="Battaglia E."/>
            <person name="Haridas S."/>
            <person name="Andreopoulos W."/>
            <person name="Labutti K."/>
            <person name="Pangilinan J."/>
            <person name="Floch G.L."/>
            <person name="Makela M.R."/>
            <person name="Henrissat B."/>
            <person name="Grigoriev I.V."/>
            <person name="Crouch J.A."/>
            <person name="De Vries R.P."/>
            <person name="Sukno S.A."/>
            <person name="Thon M.R."/>
        </authorList>
    </citation>
    <scope>NUCLEOTIDE SEQUENCE</scope>
    <source>
        <strain evidence="1">MAFF235873</strain>
    </source>
</reference>
<dbReference type="EMBL" id="MU842962">
    <property type="protein sequence ID" value="KAK2024521.1"/>
    <property type="molecule type" value="Genomic_DNA"/>
</dbReference>
<proteinExistence type="predicted"/>
<accession>A0AAD9LW87</accession>
<name>A0AAD9LW87_9PEZI</name>
<comment type="caution">
    <text evidence="1">The sequence shown here is derived from an EMBL/GenBank/DDBJ whole genome shotgun (WGS) entry which is preliminary data.</text>
</comment>